<evidence type="ECO:0000256" key="2">
    <source>
        <dbReference type="SAM" id="Phobius"/>
    </source>
</evidence>
<evidence type="ECO:0000256" key="1">
    <source>
        <dbReference type="SAM" id="MobiDB-lite"/>
    </source>
</evidence>
<evidence type="ECO:0000313" key="6">
    <source>
        <dbReference type="Proteomes" id="UP000269998"/>
    </source>
</evidence>
<dbReference type="InterPro" id="IPR024516">
    <property type="entry name" value="Mce_C"/>
</dbReference>
<dbReference type="Pfam" id="PF02470">
    <property type="entry name" value="MlaD"/>
    <property type="match status" value="1"/>
</dbReference>
<dbReference type="NCBIfam" id="TIGR00996">
    <property type="entry name" value="Mtu_fam_mce"/>
    <property type="match status" value="1"/>
</dbReference>
<dbReference type="Proteomes" id="UP000269998">
    <property type="component" value="Chromosome"/>
</dbReference>
<sequence>MSRNLGPNPMHRSETTSTATPVAASPGRHFGVRSYARPLTGLATVLVVVAIVAVSVALFRGDFTESVPVTVVSPRAGLVMNPDAKVKMRGVEVGKVAGIDVRPNGDAVLHLAIDPVQIKLIPHNVLVDIASTSVFGAKFVELVPPDKPSSQSLQPHQVLDGKHVTVEVNTVFQQLTSLLSTIDPAKLNETLGAIASAVNGRGHQIGQMLSDLDSFLTKQDPSLPDLGHDLSVLPVVSNAYADAAQDLITTADNAIRISKSIVDEQRNLDAFLISSIGLADMGNEVVGGNRQALTDVLDLLVPTSDLLYEYRQALWCGISGSLVNLHAPPLPEPMIKVLVYLGFGAERYRYPSNLPKVAATGGPQCHDLPVVPFDKAPPFVVADVGANPMEYGNPQLLLNSDALKQLLYGPIDGPPRNSMQIGQPG</sequence>
<dbReference type="InterPro" id="IPR052336">
    <property type="entry name" value="MlaD_Phospholipid_Transporter"/>
</dbReference>
<dbReference type="EMBL" id="LR130759">
    <property type="protein sequence ID" value="VDM90512.1"/>
    <property type="molecule type" value="Genomic_DNA"/>
</dbReference>
<dbReference type="InterPro" id="IPR005693">
    <property type="entry name" value="Mce"/>
</dbReference>
<dbReference type="KEGG" id="mbai:MB901379_04114"/>
<keyword evidence="2" id="KW-0812">Transmembrane</keyword>
<name>A0A447GJ33_9MYCO</name>
<protein>
    <submittedName>
        <fullName evidence="5">Virulence factor Mce family protein</fullName>
    </submittedName>
</protein>
<dbReference type="GO" id="GO:0005576">
    <property type="term" value="C:extracellular region"/>
    <property type="evidence" value="ECO:0007669"/>
    <property type="project" value="TreeGrafter"/>
</dbReference>
<proteinExistence type="predicted"/>
<dbReference type="AlphaFoldDB" id="A0A447GJ33"/>
<keyword evidence="2" id="KW-1133">Transmembrane helix</keyword>
<feature type="compositionally biased region" description="Low complexity" evidence="1">
    <location>
        <begin position="15"/>
        <end position="25"/>
    </location>
</feature>
<feature type="region of interest" description="Disordered" evidence="1">
    <location>
        <begin position="1"/>
        <end position="25"/>
    </location>
</feature>
<gene>
    <name evidence="5" type="ORF">MB901379_04114</name>
</gene>
<dbReference type="InterPro" id="IPR003399">
    <property type="entry name" value="Mce/MlaD"/>
</dbReference>
<dbReference type="RefSeq" id="WP_158018175.1">
    <property type="nucleotide sequence ID" value="NZ_CBCSKE010000007.1"/>
</dbReference>
<feature type="transmembrane region" description="Helical" evidence="2">
    <location>
        <begin position="39"/>
        <end position="59"/>
    </location>
</feature>
<dbReference type="PANTHER" id="PTHR33371:SF19">
    <property type="entry name" value="MCE-FAMILY PROTEIN MCE4A"/>
    <property type="match status" value="1"/>
</dbReference>
<feature type="domain" description="Mammalian cell entry C-terminal" evidence="4">
    <location>
        <begin position="149"/>
        <end position="363"/>
    </location>
</feature>
<dbReference type="OrthoDB" id="3460188at2"/>
<organism evidence="5 6">
    <name type="scientific">Mycobacterium basiliense</name>
    <dbReference type="NCBI Taxonomy" id="2094119"/>
    <lineage>
        <taxon>Bacteria</taxon>
        <taxon>Bacillati</taxon>
        <taxon>Actinomycetota</taxon>
        <taxon>Actinomycetes</taxon>
        <taxon>Mycobacteriales</taxon>
        <taxon>Mycobacteriaceae</taxon>
        <taxon>Mycobacterium</taxon>
    </lineage>
</organism>
<dbReference type="GO" id="GO:0051701">
    <property type="term" value="P:biological process involved in interaction with host"/>
    <property type="evidence" value="ECO:0007669"/>
    <property type="project" value="TreeGrafter"/>
</dbReference>
<evidence type="ECO:0000259" key="4">
    <source>
        <dbReference type="Pfam" id="PF11887"/>
    </source>
</evidence>
<dbReference type="Pfam" id="PF11887">
    <property type="entry name" value="Mce4_CUP1"/>
    <property type="match status" value="1"/>
</dbReference>
<accession>A0A447GJ33</accession>
<dbReference type="PANTHER" id="PTHR33371">
    <property type="entry name" value="INTERMEMBRANE PHOSPHOLIPID TRANSPORT SYSTEM BINDING PROTEIN MLAD-RELATED"/>
    <property type="match status" value="1"/>
</dbReference>
<reference evidence="6" key="1">
    <citation type="submission" date="2018-02" db="EMBL/GenBank/DDBJ databases">
        <authorList>
            <person name="Seth-Smith MB H."/>
            <person name="Seth-Smith H."/>
        </authorList>
    </citation>
    <scope>NUCLEOTIDE SEQUENCE [LARGE SCALE GENOMIC DNA]</scope>
</reference>
<evidence type="ECO:0000259" key="3">
    <source>
        <dbReference type="Pfam" id="PF02470"/>
    </source>
</evidence>
<keyword evidence="6" id="KW-1185">Reference proteome</keyword>
<keyword evidence="2" id="KW-0472">Membrane</keyword>
<feature type="domain" description="Mce/MlaD" evidence="3">
    <location>
        <begin position="67"/>
        <end position="145"/>
    </location>
</feature>
<evidence type="ECO:0000313" key="5">
    <source>
        <dbReference type="EMBL" id="VDM90512.1"/>
    </source>
</evidence>